<protein>
    <submittedName>
        <fullName evidence="3">Uncharacterized protein</fullName>
    </submittedName>
</protein>
<dbReference type="AlphaFoldDB" id="A0A7W9CCH2"/>
<accession>A0A7W9CCH2</accession>
<evidence type="ECO:0000256" key="1">
    <source>
        <dbReference type="SAM" id="MobiDB-lite"/>
    </source>
</evidence>
<keyword evidence="2" id="KW-0812">Transmembrane</keyword>
<evidence type="ECO:0000313" key="4">
    <source>
        <dbReference type="Proteomes" id="UP000517712"/>
    </source>
</evidence>
<dbReference type="EMBL" id="JACHMU010000001">
    <property type="protein sequence ID" value="MBB5743059.1"/>
    <property type="molecule type" value="Genomic_DNA"/>
</dbReference>
<dbReference type="RefSeq" id="WP_184282768.1">
    <property type="nucleotide sequence ID" value="NZ_BAAAPG010000001.1"/>
</dbReference>
<sequence>MTTPPPRRVRVTADTPATRAPAPGSRAQTRGIALPGSPVDDADAVYSRALRRSQLRLALGTVVGFVVVTAALTLAIALIPAVDDIVVAGLPLSWILHAFGFYPVIIVFAVLYLRGAARNESAYRTLEDRE</sequence>
<organism evidence="3 4">
    <name type="scientific">Microbacterium ginsengiterrae</name>
    <dbReference type="NCBI Taxonomy" id="546115"/>
    <lineage>
        <taxon>Bacteria</taxon>
        <taxon>Bacillati</taxon>
        <taxon>Actinomycetota</taxon>
        <taxon>Actinomycetes</taxon>
        <taxon>Micrococcales</taxon>
        <taxon>Microbacteriaceae</taxon>
        <taxon>Microbacterium</taxon>
    </lineage>
</organism>
<dbReference type="Proteomes" id="UP000517712">
    <property type="component" value="Unassembled WGS sequence"/>
</dbReference>
<gene>
    <name evidence="3" type="ORF">HD600_001556</name>
</gene>
<keyword evidence="4" id="KW-1185">Reference proteome</keyword>
<keyword evidence="2" id="KW-1133">Transmembrane helix</keyword>
<comment type="caution">
    <text evidence="3">The sequence shown here is derived from an EMBL/GenBank/DDBJ whole genome shotgun (WGS) entry which is preliminary data.</text>
</comment>
<proteinExistence type="predicted"/>
<feature type="transmembrane region" description="Helical" evidence="2">
    <location>
        <begin position="94"/>
        <end position="113"/>
    </location>
</feature>
<evidence type="ECO:0000313" key="3">
    <source>
        <dbReference type="EMBL" id="MBB5743059.1"/>
    </source>
</evidence>
<name>A0A7W9CCH2_9MICO</name>
<reference evidence="3 4" key="1">
    <citation type="submission" date="2020-08" db="EMBL/GenBank/DDBJ databases">
        <title>Sequencing the genomes of 1000 actinobacteria strains.</title>
        <authorList>
            <person name="Klenk H.-P."/>
        </authorList>
    </citation>
    <scope>NUCLEOTIDE SEQUENCE [LARGE SCALE GENOMIC DNA]</scope>
    <source>
        <strain evidence="3 4">DSM 24823</strain>
    </source>
</reference>
<feature type="transmembrane region" description="Helical" evidence="2">
    <location>
        <begin position="57"/>
        <end position="82"/>
    </location>
</feature>
<keyword evidence="2" id="KW-0472">Membrane</keyword>
<feature type="compositionally biased region" description="Low complexity" evidence="1">
    <location>
        <begin position="12"/>
        <end position="23"/>
    </location>
</feature>
<feature type="region of interest" description="Disordered" evidence="1">
    <location>
        <begin position="1"/>
        <end position="36"/>
    </location>
</feature>
<evidence type="ECO:0000256" key="2">
    <source>
        <dbReference type="SAM" id="Phobius"/>
    </source>
</evidence>